<protein>
    <submittedName>
        <fullName evidence="3">Glycoside hydrolase family 16 protein</fullName>
    </submittedName>
</protein>
<dbReference type="Pfam" id="PF26113">
    <property type="entry name" value="GH16_XgeA"/>
    <property type="match status" value="1"/>
</dbReference>
<name>A0A2T3BDW7_AMORE</name>
<dbReference type="Proteomes" id="UP000241818">
    <property type="component" value="Unassembled WGS sequence"/>
</dbReference>
<dbReference type="InParanoid" id="A0A2T3BDW7"/>
<dbReference type="GO" id="GO:0004553">
    <property type="term" value="F:hydrolase activity, hydrolyzing O-glycosyl compounds"/>
    <property type="evidence" value="ECO:0007669"/>
    <property type="project" value="InterPro"/>
</dbReference>
<keyword evidence="3" id="KW-0378">Hydrolase</keyword>
<keyword evidence="4" id="KW-1185">Reference proteome</keyword>
<dbReference type="GO" id="GO:0009251">
    <property type="term" value="P:glucan catabolic process"/>
    <property type="evidence" value="ECO:0007669"/>
    <property type="project" value="TreeGrafter"/>
</dbReference>
<feature type="chain" id="PRO_5015523063" evidence="1">
    <location>
        <begin position="23"/>
        <end position="362"/>
    </location>
</feature>
<evidence type="ECO:0000259" key="2">
    <source>
        <dbReference type="PROSITE" id="PS51762"/>
    </source>
</evidence>
<evidence type="ECO:0000313" key="3">
    <source>
        <dbReference type="EMBL" id="PSS27586.1"/>
    </source>
</evidence>
<dbReference type="CDD" id="cd02181">
    <property type="entry name" value="GH16_fungal_Lam16A_glucanase"/>
    <property type="match status" value="1"/>
</dbReference>
<dbReference type="RefSeq" id="XP_024725111.1">
    <property type="nucleotide sequence ID" value="XM_024869772.1"/>
</dbReference>
<sequence length="362" mass="39697">MSPSKLFKAGTLVLACANTVAATMEYTLASEDNYSGNTFFDSWDFFTAADPTNGFVQYVSKAEAESTSLGGKLIDYKTVPTSENPTGYQAYMGVDHWNTYSPDSGRPSVRITSNKPYQHGLFVADFAHVPSNTCGTWPAFWTVSLDDWPNGGEIDILEAINEEVQSTSTLHTGSDCSVHGNKETIQQTGLQVSYNCSQWATYDDPYGAQYSSQGCSAMNPDRGSYSPQLNENGGGIYVMEWTSEAIKIWTFEPSSIPEDLQAGTPNPDSWPLPVLTTAGGSCDIDESFQQHQMVINTDFCGSYAGQPQFWQTTSCYDPIKYPTCNDYVAANPTMYEDAYWLINSIKVYQQTSASSTATSFSS</sequence>
<feature type="domain" description="GH16" evidence="2">
    <location>
        <begin position="24"/>
        <end position="353"/>
    </location>
</feature>
<dbReference type="Gene3D" id="2.60.120.200">
    <property type="match status" value="1"/>
</dbReference>
<dbReference type="PANTHER" id="PTHR10963">
    <property type="entry name" value="GLYCOSYL HYDROLASE-RELATED"/>
    <property type="match status" value="1"/>
</dbReference>
<reference evidence="3 4" key="1">
    <citation type="journal article" date="2018" name="New Phytol.">
        <title>Comparative genomics and transcriptomics depict ericoid mycorrhizal fungi as versatile saprotrophs and plant mutualists.</title>
        <authorList>
            <person name="Martino E."/>
            <person name="Morin E."/>
            <person name="Grelet G.A."/>
            <person name="Kuo A."/>
            <person name="Kohler A."/>
            <person name="Daghino S."/>
            <person name="Barry K.W."/>
            <person name="Cichocki N."/>
            <person name="Clum A."/>
            <person name="Dockter R.B."/>
            <person name="Hainaut M."/>
            <person name="Kuo R.C."/>
            <person name="LaButti K."/>
            <person name="Lindahl B.D."/>
            <person name="Lindquist E.A."/>
            <person name="Lipzen A."/>
            <person name="Khouja H.R."/>
            <person name="Magnuson J."/>
            <person name="Murat C."/>
            <person name="Ohm R.A."/>
            <person name="Singer S.W."/>
            <person name="Spatafora J.W."/>
            <person name="Wang M."/>
            <person name="Veneault-Fourrey C."/>
            <person name="Henrissat B."/>
            <person name="Grigoriev I.V."/>
            <person name="Martin F.M."/>
            <person name="Perotto S."/>
        </authorList>
    </citation>
    <scope>NUCLEOTIDE SEQUENCE [LARGE SCALE GENOMIC DNA]</scope>
    <source>
        <strain evidence="3 4">ATCC 22711</strain>
    </source>
</reference>
<accession>A0A2T3BDW7</accession>
<dbReference type="SUPFAM" id="SSF49899">
    <property type="entry name" value="Concanavalin A-like lectins/glucanases"/>
    <property type="match status" value="1"/>
</dbReference>
<organism evidence="3 4">
    <name type="scientific">Amorphotheca resinae ATCC 22711</name>
    <dbReference type="NCBI Taxonomy" id="857342"/>
    <lineage>
        <taxon>Eukaryota</taxon>
        <taxon>Fungi</taxon>
        <taxon>Dikarya</taxon>
        <taxon>Ascomycota</taxon>
        <taxon>Pezizomycotina</taxon>
        <taxon>Leotiomycetes</taxon>
        <taxon>Helotiales</taxon>
        <taxon>Amorphothecaceae</taxon>
        <taxon>Amorphotheca</taxon>
    </lineage>
</organism>
<dbReference type="STRING" id="857342.A0A2T3BDW7"/>
<evidence type="ECO:0000256" key="1">
    <source>
        <dbReference type="SAM" id="SignalP"/>
    </source>
</evidence>
<proteinExistence type="predicted"/>
<dbReference type="InterPro" id="IPR000757">
    <property type="entry name" value="Beta-glucanase-like"/>
</dbReference>
<feature type="signal peptide" evidence="1">
    <location>
        <begin position="1"/>
        <end position="22"/>
    </location>
</feature>
<dbReference type="InterPro" id="IPR013320">
    <property type="entry name" value="ConA-like_dom_sf"/>
</dbReference>
<dbReference type="InterPro" id="IPR050546">
    <property type="entry name" value="Glycosyl_Hydrlase_16"/>
</dbReference>
<evidence type="ECO:0000313" key="4">
    <source>
        <dbReference type="Proteomes" id="UP000241818"/>
    </source>
</evidence>
<keyword evidence="1" id="KW-0732">Signal</keyword>
<dbReference type="EMBL" id="KZ679006">
    <property type="protein sequence ID" value="PSS27586.1"/>
    <property type="molecule type" value="Genomic_DNA"/>
</dbReference>
<dbReference type="PANTHER" id="PTHR10963:SF24">
    <property type="entry name" value="GLYCOSIDASE C21B10.07-RELATED"/>
    <property type="match status" value="1"/>
</dbReference>
<dbReference type="AlphaFoldDB" id="A0A2T3BDW7"/>
<dbReference type="GeneID" id="36577853"/>
<gene>
    <name evidence="3" type="ORF">M430DRAFT_93336</name>
</gene>
<dbReference type="PROSITE" id="PS51762">
    <property type="entry name" value="GH16_2"/>
    <property type="match status" value="1"/>
</dbReference>
<dbReference type="OrthoDB" id="192832at2759"/>